<comment type="caution">
    <text evidence="7">The sequence shown here is derived from an EMBL/GenBank/DDBJ whole genome shotgun (WGS) entry which is preliminary data.</text>
</comment>
<protein>
    <submittedName>
        <fullName evidence="7">Uncharacterized protein</fullName>
    </submittedName>
</protein>
<feature type="transmembrane region" description="Helical" evidence="6">
    <location>
        <begin position="65"/>
        <end position="84"/>
    </location>
</feature>
<evidence type="ECO:0000256" key="4">
    <source>
        <dbReference type="ARBA" id="ARBA00022989"/>
    </source>
</evidence>
<feature type="transmembrane region" description="Helical" evidence="6">
    <location>
        <begin position="31"/>
        <end position="53"/>
    </location>
</feature>
<accession>A0ABC8L2R9</accession>
<reference evidence="7 8" key="1">
    <citation type="submission" date="2022-03" db="EMBL/GenBank/DDBJ databases">
        <authorList>
            <person name="Macdonald S."/>
            <person name="Ahmed S."/>
            <person name="Newling K."/>
        </authorList>
    </citation>
    <scope>NUCLEOTIDE SEQUENCE [LARGE SCALE GENOMIC DNA]</scope>
</reference>
<keyword evidence="5 6" id="KW-0472">Membrane</keyword>
<feature type="transmembrane region" description="Helical" evidence="6">
    <location>
        <begin position="7"/>
        <end position="25"/>
    </location>
</feature>
<evidence type="ECO:0000256" key="6">
    <source>
        <dbReference type="SAM" id="Phobius"/>
    </source>
</evidence>
<evidence type="ECO:0000256" key="5">
    <source>
        <dbReference type="ARBA" id="ARBA00023136"/>
    </source>
</evidence>
<dbReference type="PANTHER" id="PTHR43243:SF15">
    <property type="entry name" value="CATIONIC AMINO ACID TRANSPORTER 4, VACUOLAR"/>
    <property type="match status" value="1"/>
</dbReference>
<dbReference type="GO" id="GO:0016020">
    <property type="term" value="C:membrane"/>
    <property type="evidence" value="ECO:0007669"/>
    <property type="project" value="UniProtKB-SubCell"/>
</dbReference>
<dbReference type="Pfam" id="PF13520">
    <property type="entry name" value="AA_permease_2"/>
    <property type="match status" value="1"/>
</dbReference>
<dbReference type="PANTHER" id="PTHR43243">
    <property type="entry name" value="INNER MEMBRANE TRANSPORTER YGJI-RELATED"/>
    <property type="match status" value="1"/>
</dbReference>
<proteinExistence type="inferred from homology"/>
<organism evidence="7 8">
    <name type="scientific">Eruca vesicaria subsp. sativa</name>
    <name type="common">Garden rocket</name>
    <name type="synonym">Eruca sativa</name>
    <dbReference type="NCBI Taxonomy" id="29727"/>
    <lineage>
        <taxon>Eukaryota</taxon>
        <taxon>Viridiplantae</taxon>
        <taxon>Streptophyta</taxon>
        <taxon>Embryophyta</taxon>
        <taxon>Tracheophyta</taxon>
        <taxon>Spermatophyta</taxon>
        <taxon>Magnoliopsida</taxon>
        <taxon>eudicotyledons</taxon>
        <taxon>Gunneridae</taxon>
        <taxon>Pentapetalae</taxon>
        <taxon>rosids</taxon>
        <taxon>malvids</taxon>
        <taxon>Brassicales</taxon>
        <taxon>Brassicaceae</taxon>
        <taxon>Brassiceae</taxon>
        <taxon>Eruca</taxon>
    </lineage>
</organism>
<dbReference type="AlphaFoldDB" id="A0ABC8L2R9"/>
<name>A0ABC8L2R9_ERUVS</name>
<comment type="subcellular location">
    <subcellularLocation>
        <location evidence="1">Membrane</location>
        <topology evidence="1">Multi-pass membrane protein</topology>
    </subcellularLocation>
</comment>
<evidence type="ECO:0000256" key="1">
    <source>
        <dbReference type="ARBA" id="ARBA00004141"/>
    </source>
</evidence>
<keyword evidence="3 6" id="KW-0812">Transmembrane</keyword>
<dbReference type="Proteomes" id="UP001642260">
    <property type="component" value="Unassembled WGS sequence"/>
</dbReference>
<dbReference type="EMBL" id="CAKOAT010401821">
    <property type="protein sequence ID" value="CAH8367015.1"/>
    <property type="molecule type" value="Genomic_DNA"/>
</dbReference>
<comment type="similarity">
    <text evidence="2">Belongs to the amino acid-polyamine-organocation (APC) superfamily. Cationic amino acid transporter (CAT) (TC 2.A.3.3) family.</text>
</comment>
<sequence>MRQRSKRVGTTIGAGVYILVGIVARQHTGRALAVSFFIAGVAAALSACFYAELASRCPSAGSTYHYAYICLGEGYMLVYVWVMVFDTVLGFSLSATNLHGNG</sequence>
<keyword evidence="8" id="KW-1185">Reference proteome</keyword>
<dbReference type="Gene3D" id="1.20.1740.10">
    <property type="entry name" value="Amino acid/polyamine transporter I"/>
    <property type="match status" value="1"/>
</dbReference>
<keyword evidence="4 6" id="KW-1133">Transmembrane helix</keyword>
<gene>
    <name evidence="7" type="ORF">ERUC_LOCUS30704</name>
</gene>
<evidence type="ECO:0000313" key="7">
    <source>
        <dbReference type="EMBL" id="CAH8367015.1"/>
    </source>
</evidence>
<evidence type="ECO:0000256" key="3">
    <source>
        <dbReference type="ARBA" id="ARBA00022692"/>
    </source>
</evidence>
<dbReference type="InterPro" id="IPR002293">
    <property type="entry name" value="AA/rel_permease1"/>
</dbReference>
<evidence type="ECO:0000256" key="2">
    <source>
        <dbReference type="ARBA" id="ARBA00008572"/>
    </source>
</evidence>
<evidence type="ECO:0000313" key="8">
    <source>
        <dbReference type="Proteomes" id="UP001642260"/>
    </source>
</evidence>